<sequence>MDGWKDASEWVGIAAVLVVPYGFCADYGKSINAVDEYLEAQGRRRKDVAGDGACLFRCFSFALFHTEHLHMRMRRVALDHMRQHRHDFEPFMEKAWDQYMLEMSGPKVWGTQLELQALAAACNLAVVIFAAQPTPHVSHAGSATGVIELCYWNNNHYDIVYPISFFDTAETIYSVMRDIVQRVTGLPPSAPRPFYRAEPNLAVPGGHKLAVGSACAVRLKESASRLTRATITRINAAHATVQLENGDEHDVNLHDLVRIEKDLAAGVRVYKKKNKSNGAMGKKGNSNTNNHDEDDDDDDDDLARKYSAAPSPSHRARVAAAAEQPCEASGGGGGDGGRRTVIGGHGEDGRNNIDSGGDVGDGNDGEALVGKEKKQKVGKKKKKKKQKQVLLKL</sequence>
<organism evidence="4">
    <name type="scientific">Salpingoeca rosetta (strain ATCC 50818 / BSB-021)</name>
    <dbReference type="NCBI Taxonomy" id="946362"/>
    <lineage>
        <taxon>Eukaryota</taxon>
        <taxon>Choanoflagellata</taxon>
        <taxon>Craspedida</taxon>
        <taxon>Salpingoecidae</taxon>
        <taxon>Salpingoeca</taxon>
    </lineage>
</organism>
<dbReference type="GeneID" id="16071941"/>
<dbReference type="InterPro" id="IPR049769">
    <property type="entry name" value="OTU_OTU"/>
</dbReference>
<dbReference type="InterPro" id="IPR038765">
    <property type="entry name" value="Papain-like_cys_pep_sf"/>
</dbReference>
<feature type="domain" description="OTU" evidence="2">
    <location>
        <begin position="43"/>
        <end position="163"/>
    </location>
</feature>
<evidence type="ECO:0000259" key="2">
    <source>
        <dbReference type="PROSITE" id="PS50802"/>
    </source>
</evidence>
<dbReference type="CDD" id="cd22753">
    <property type="entry name" value="OTU_ALG13-like"/>
    <property type="match status" value="1"/>
</dbReference>
<feature type="region of interest" description="Disordered" evidence="1">
    <location>
        <begin position="274"/>
        <end position="393"/>
    </location>
</feature>
<dbReference type="GO" id="GO:0016579">
    <property type="term" value="P:protein deubiquitination"/>
    <property type="evidence" value="ECO:0007669"/>
    <property type="project" value="TreeGrafter"/>
</dbReference>
<dbReference type="GO" id="GO:0004843">
    <property type="term" value="F:cysteine-type deubiquitinase activity"/>
    <property type="evidence" value="ECO:0007669"/>
    <property type="project" value="TreeGrafter"/>
</dbReference>
<feature type="compositionally biased region" description="Basic residues" evidence="1">
    <location>
        <begin position="373"/>
        <end position="387"/>
    </location>
</feature>
<dbReference type="AlphaFoldDB" id="F2UH66"/>
<dbReference type="InterPro" id="IPR050704">
    <property type="entry name" value="Peptidase_C85-like"/>
</dbReference>
<dbReference type="PANTHER" id="PTHR12419">
    <property type="entry name" value="OTU DOMAIN CONTAINING PROTEIN"/>
    <property type="match status" value="1"/>
</dbReference>
<accession>F2UH66</accession>
<proteinExistence type="predicted"/>
<dbReference type="InterPro" id="IPR003323">
    <property type="entry name" value="OTU_dom"/>
</dbReference>
<dbReference type="OrthoDB" id="10017659at2759"/>
<feature type="compositionally biased region" description="Acidic residues" evidence="1">
    <location>
        <begin position="292"/>
        <end position="301"/>
    </location>
</feature>
<protein>
    <recommendedName>
        <fullName evidence="2">OTU domain-containing protein</fullName>
    </recommendedName>
</protein>
<reference evidence="3" key="1">
    <citation type="submission" date="2009-08" db="EMBL/GenBank/DDBJ databases">
        <title>Annotation of Salpingoeca rosetta.</title>
        <authorList>
            <consortium name="The Broad Institute Genome Sequencing Platform"/>
            <person name="Russ C."/>
            <person name="Cuomo C."/>
            <person name="Burger G."/>
            <person name="Gray M.W."/>
            <person name="Holland P.W.H."/>
            <person name="King N."/>
            <person name="Lang F.B.F."/>
            <person name="Roger A.J."/>
            <person name="Ruiz-Trillo I."/>
            <person name="Young S.K."/>
            <person name="Zeng Q."/>
            <person name="Gargeya S."/>
            <person name="Alvarado L."/>
            <person name="Berlin A."/>
            <person name="Chapman S.B."/>
            <person name="Chen Z."/>
            <person name="Freedman E."/>
            <person name="Gellesch M."/>
            <person name="Goldberg J."/>
            <person name="Griggs A."/>
            <person name="Gujja S."/>
            <person name="Heilman E."/>
            <person name="Heiman D."/>
            <person name="Howarth C."/>
            <person name="Mehta T."/>
            <person name="Neiman D."/>
            <person name="Pearson M."/>
            <person name="Roberts A."/>
            <person name="Saif S."/>
            <person name="Shea T."/>
            <person name="Shenoy N."/>
            <person name="Sisk P."/>
            <person name="Stolte C."/>
            <person name="Sykes S."/>
            <person name="White J."/>
            <person name="Yandava C."/>
            <person name="Haas B."/>
            <person name="Nusbaum C."/>
            <person name="Birren B."/>
        </authorList>
    </citation>
    <scope>NUCLEOTIDE SEQUENCE [LARGE SCALE GENOMIC DNA]</scope>
    <source>
        <strain evidence="3">ATCC 50818</strain>
    </source>
</reference>
<dbReference type="SUPFAM" id="SSF54001">
    <property type="entry name" value="Cysteine proteinases"/>
    <property type="match status" value="1"/>
</dbReference>
<evidence type="ECO:0000256" key="1">
    <source>
        <dbReference type="SAM" id="MobiDB-lite"/>
    </source>
</evidence>
<dbReference type="Gene3D" id="3.90.70.80">
    <property type="match status" value="1"/>
</dbReference>
<dbReference type="InParanoid" id="F2UH66"/>
<evidence type="ECO:0000313" key="3">
    <source>
        <dbReference type="EMBL" id="EGD76465.1"/>
    </source>
</evidence>
<dbReference type="Pfam" id="PF02338">
    <property type="entry name" value="OTU"/>
    <property type="match status" value="1"/>
</dbReference>
<gene>
    <name evidence="3" type="ORF">PTSG_07582</name>
</gene>
<dbReference type="KEGG" id="sre:PTSG_07582"/>
<dbReference type="PROSITE" id="PS50802">
    <property type="entry name" value="OTU"/>
    <property type="match status" value="1"/>
</dbReference>
<dbReference type="EMBL" id="GL832974">
    <property type="protein sequence ID" value="EGD76465.1"/>
    <property type="molecule type" value="Genomic_DNA"/>
</dbReference>
<dbReference type="STRING" id="946362.F2UH66"/>
<dbReference type="RefSeq" id="XP_004991380.1">
    <property type="nucleotide sequence ID" value="XM_004991323.1"/>
</dbReference>
<name>F2UH66_SALR5</name>
<keyword evidence="4" id="KW-1185">Reference proteome</keyword>
<dbReference type="eggNOG" id="KOG2605">
    <property type="taxonomic scope" value="Eukaryota"/>
</dbReference>
<evidence type="ECO:0000313" key="4">
    <source>
        <dbReference type="Proteomes" id="UP000007799"/>
    </source>
</evidence>
<dbReference type="Proteomes" id="UP000007799">
    <property type="component" value="Unassembled WGS sequence"/>
</dbReference>